<proteinExistence type="inferred from homology"/>
<comment type="similarity">
    <text evidence="1">Belongs to the sigma-70 factor family. ECF subfamily.</text>
</comment>
<dbReference type="InterPro" id="IPR036388">
    <property type="entry name" value="WH-like_DNA-bd_sf"/>
</dbReference>
<dbReference type="GO" id="GO:0016987">
    <property type="term" value="F:sigma factor activity"/>
    <property type="evidence" value="ECO:0007669"/>
    <property type="project" value="UniProtKB-KW"/>
</dbReference>
<keyword evidence="9" id="KW-1185">Reference proteome</keyword>
<dbReference type="RefSeq" id="WP_254288316.1">
    <property type="nucleotide sequence ID" value="NZ_JAMLDY010000005.1"/>
</dbReference>
<dbReference type="GO" id="GO:0006352">
    <property type="term" value="P:DNA-templated transcription initiation"/>
    <property type="evidence" value="ECO:0007669"/>
    <property type="project" value="InterPro"/>
</dbReference>
<dbReference type="InterPro" id="IPR013325">
    <property type="entry name" value="RNA_pol_sigma_r2"/>
</dbReference>
<reference evidence="8" key="1">
    <citation type="submission" date="2022-05" db="EMBL/GenBank/DDBJ databases">
        <title>Sphingomonas sp. strain RP10 Genome sequencing and assembly.</title>
        <authorList>
            <person name="Kim I."/>
        </authorList>
    </citation>
    <scope>NUCLEOTIDE SEQUENCE</scope>
    <source>
        <strain evidence="8">RP10</strain>
    </source>
</reference>
<keyword evidence="3" id="KW-0731">Sigma factor</keyword>
<dbReference type="Pfam" id="PF08281">
    <property type="entry name" value="Sigma70_r4_2"/>
    <property type="match status" value="1"/>
</dbReference>
<protein>
    <submittedName>
        <fullName evidence="8">RNA polymerase sigma factor</fullName>
    </submittedName>
</protein>
<keyword evidence="5" id="KW-0804">Transcription</keyword>
<dbReference type="Proteomes" id="UP001139486">
    <property type="component" value="Unassembled WGS sequence"/>
</dbReference>
<dbReference type="PANTHER" id="PTHR43133">
    <property type="entry name" value="RNA POLYMERASE ECF-TYPE SIGMA FACTO"/>
    <property type="match status" value="1"/>
</dbReference>
<dbReference type="InterPro" id="IPR007627">
    <property type="entry name" value="RNA_pol_sigma70_r2"/>
</dbReference>
<evidence type="ECO:0000256" key="3">
    <source>
        <dbReference type="ARBA" id="ARBA00023082"/>
    </source>
</evidence>
<dbReference type="InterPro" id="IPR014284">
    <property type="entry name" value="RNA_pol_sigma-70_dom"/>
</dbReference>
<dbReference type="SUPFAM" id="SSF88659">
    <property type="entry name" value="Sigma3 and sigma4 domains of RNA polymerase sigma factors"/>
    <property type="match status" value="1"/>
</dbReference>
<comment type="caution">
    <text evidence="8">The sequence shown here is derived from an EMBL/GenBank/DDBJ whole genome shotgun (WGS) entry which is preliminary data.</text>
</comment>
<evidence type="ECO:0000256" key="1">
    <source>
        <dbReference type="ARBA" id="ARBA00010641"/>
    </source>
</evidence>
<feature type="domain" description="RNA polymerase sigma factor 70 region 4 type 2" evidence="7">
    <location>
        <begin position="118"/>
        <end position="164"/>
    </location>
</feature>
<sequence length="190" mass="21873">MTDDAATKRWFTQEVLPLERDLVRFIARHCRDGADIADVRQEVYERALTGARADALRSTRAYLFTIARHVLIDRARRAKIVSFEQIADIDTVDWDHDAFAQDRHMTARDELRRAMLGLEQLPPRCREVVRLRKVEGLSIRETADRMGVSHHTIERQLTLGLRALANFMLGGEGRISRPRARSTAAREAER</sequence>
<keyword evidence="2" id="KW-0805">Transcription regulation</keyword>
<dbReference type="Pfam" id="PF04542">
    <property type="entry name" value="Sigma70_r2"/>
    <property type="match status" value="1"/>
</dbReference>
<evidence type="ECO:0000256" key="5">
    <source>
        <dbReference type="ARBA" id="ARBA00023163"/>
    </source>
</evidence>
<feature type="domain" description="RNA polymerase sigma-70 region 2" evidence="6">
    <location>
        <begin position="19"/>
        <end position="79"/>
    </location>
</feature>
<organism evidence="8 9">
    <name type="scientific">Sphingomonas liriopis</name>
    <dbReference type="NCBI Taxonomy" id="2949094"/>
    <lineage>
        <taxon>Bacteria</taxon>
        <taxon>Pseudomonadati</taxon>
        <taxon>Pseudomonadota</taxon>
        <taxon>Alphaproteobacteria</taxon>
        <taxon>Sphingomonadales</taxon>
        <taxon>Sphingomonadaceae</taxon>
        <taxon>Sphingomonas</taxon>
    </lineage>
</organism>
<evidence type="ECO:0000259" key="7">
    <source>
        <dbReference type="Pfam" id="PF08281"/>
    </source>
</evidence>
<dbReference type="Gene3D" id="1.10.10.10">
    <property type="entry name" value="Winged helix-like DNA-binding domain superfamily/Winged helix DNA-binding domain"/>
    <property type="match status" value="1"/>
</dbReference>
<evidence type="ECO:0000313" key="8">
    <source>
        <dbReference type="EMBL" id="MCP3734308.1"/>
    </source>
</evidence>
<dbReference type="PANTHER" id="PTHR43133:SF8">
    <property type="entry name" value="RNA POLYMERASE SIGMA FACTOR HI_1459-RELATED"/>
    <property type="match status" value="1"/>
</dbReference>
<dbReference type="SUPFAM" id="SSF88946">
    <property type="entry name" value="Sigma2 domain of RNA polymerase sigma factors"/>
    <property type="match status" value="1"/>
</dbReference>
<dbReference type="InterPro" id="IPR013249">
    <property type="entry name" value="RNA_pol_sigma70_r4_t2"/>
</dbReference>
<evidence type="ECO:0000256" key="4">
    <source>
        <dbReference type="ARBA" id="ARBA00023125"/>
    </source>
</evidence>
<evidence type="ECO:0000256" key="2">
    <source>
        <dbReference type="ARBA" id="ARBA00023015"/>
    </source>
</evidence>
<dbReference type="InterPro" id="IPR039425">
    <property type="entry name" value="RNA_pol_sigma-70-like"/>
</dbReference>
<dbReference type="GO" id="GO:0003677">
    <property type="term" value="F:DNA binding"/>
    <property type="evidence" value="ECO:0007669"/>
    <property type="project" value="UniProtKB-KW"/>
</dbReference>
<dbReference type="AlphaFoldDB" id="A0A9X2KSX8"/>
<accession>A0A9X2KSX8</accession>
<dbReference type="NCBIfam" id="TIGR02937">
    <property type="entry name" value="sigma70-ECF"/>
    <property type="match status" value="1"/>
</dbReference>
<evidence type="ECO:0000313" key="9">
    <source>
        <dbReference type="Proteomes" id="UP001139486"/>
    </source>
</evidence>
<gene>
    <name evidence="8" type="ORF">M9979_05375</name>
</gene>
<name>A0A9X2KSX8_9SPHN</name>
<evidence type="ECO:0000259" key="6">
    <source>
        <dbReference type="Pfam" id="PF04542"/>
    </source>
</evidence>
<keyword evidence="4" id="KW-0238">DNA-binding</keyword>
<dbReference type="Gene3D" id="1.10.1740.10">
    <property type="match status" value="1"/>
</dbReference>
<dbReference type="EMBL" id="JAMLDY010000005">
    <property type="protein sequence ID" value="MCP3734308.1"/>
    <property type="molecule type" value="Genomic_DNA"/>
</dbReference>
<dbReference type="InterPro" id="IPR013324">
    <property type="entry name" value="RNA_pol_sigma_r3/r4-like"/>
</dbReference>